<evidence type="ECO:0000313" key="2">
    <source>
        <dbReference type="Proteomes" id="UP000481153"/>
    </source>
</evidence>
<evidence type="ECO:0008006" key="3">
    <source>
        <dbReference type="Google" id="ProtNLM"/>
    </source>
</evidence>
<comment type="caution">
    <text evidence="1">The sequence shown here is derived from an EMBL/GenBank/DDBJ whole genome shotgun (WGS) entry which is preliminary data.</text>
</comment>
<dbReference type="CDD" id="cd00198">
    <property type="entry name" value="vWFA"/>
    <property type="match status" value="1"/>
</dbReference>
<dbReference type="PANTHER" id="PTHR22796:SF1">
    <property type="entry name" value="VWFA DOMAIN-CONTAINING PROTEIN"/>
    <property type="match status" value="1"/>
</dbReference>
<dbReference type="Proteomes" id="UP000481153">
    <property type="component" value="Unassembled WGS sequence"/>
</dbReference>
<dbReference type="AlphaFoldDB" id="A0A6G0W704"/>
<name>A0A6G0W704_9STRA</name>
<proteinExistence type="predicted"/>
<keyword evidence="2" id="KW-1185">Reference proteome</keyword>
<protein>
    <recommendedName>
        <fullName evidence="3">VWFA domain-containing protein</fullName>
    </recommendedName>
</protein>
<dbReference type="SUPFAM" id="SSF53300">
    <property type="entry name" value="vWA-like"/>
    <property type="match status" value="1"/>
</dbReference>
<organism evidence="1 2">
    <name type="scientific">Aphanomyces euteiches</name>
    <dbReference type="NCBI Taxonomy" id="100861"/>
    <lineage>
        <taxon>Eukaryota</taxon>
        <taxon>Sar</taxon>
        <taxon>Stramenopiles</taxon>
        <taxon>Oomycota</taxon>
        <taxon>Saprolegniomycetes</taxon>
        <taxon>Saprolegniales</taxon>
        <taxon>Verrucalvaceae</taxon>
        <taxon>Aphanomyces</taxon>
    </lineage>
</organism>
<sequence>MDEVLHETYWKTLGWEDPVTSAVEKASFKLCPFKCDASDHSEDSPSYCVLDAWHDIVEKSDPRGHQSNHSVIQGHLFACRHYATRGKTHHIFVLDASASMWGSPWDEVSPWDELTDAFHGYLQEQVNKKGNECDDIVSVVTFSSYGVIEYEAAPLVSKVNEEIPFQEGPSTDYDTGLRCAIEVLSRNPHDVYSPVLLFFSNGFPDTEDSGVYLADHIVTNFERHNLASYLVGFGEMDFVCLEKLAVRLRGSFHNAVSGIDLLETFKSISVSVHLQSGLVAVNH</sequence>
<accession>A0A6G0W704</accession>
<dbReference type="EMBL" id="VJMJ01000320">
    <property type="protein sequence ID" value="KAF0722900.1"/>
    <property type="molecule type" value="Genomic_DNA"/>
</dbReference>
<evidence type="ECO:0000313" key="1">
    <source>
        <dbReference type="EMBL" id="KAF0722900.1"/>
    </source>
</evidence>
<dbReference type="InterPro" id="IPR036465">
    <property type="entry name" value="vWFA_dom_sf"/>
</dbReference>
<dbReference type="VEuPathDB" id="FungiDB:AeMF1_015225"/>
<reference evidence="1 2" key="1">
    <citation type="submission" date="2019-07" db="EMBL/GenBank/DDBJ databases">
        <title>Genomics analysis of Aphanomyces spp. identifies a new class of oomycete effector associated with host adaptation.</title>
        <authorList>
            <person name="Gaulin E."/>
        </authorList>
    </citation>
    <scope>NUCLEOTIDE SEQUENCE [LARGE SCALE GENOMIC DNA]</scope>
    <source>
        <strain evidence="1 2">ATCC 201684</strain>
    </source>
</reference>
<dbReference type="Gene3D" id="3.40.50.410">
    <property type="entry name" value="von Willebrand factor, type A domain"/>
    <property type="match status" value="1"/>
</dbReference>
<gene>
    <name evidence="1" type="ORF">Ae201684_018131</name>
</gene>
<dbReference type="PANTHER" id="PTHR22796">
    <property type="entry name" value="URG4-RELATED"/>
    <property type="match status" value="1"/>
</dbReference>